<dbReference type="InterPro" id="IPR008775">
    <property type="entry name" value="Phytyl_CoA_dOase-like"/>
</dbReference>
<dbReference type="Pfam" id="PF21672">
    <property type="entry name" value="COMM_HN"/>
    <property type="match status" value="1"/>
</dbReference>
<accession>A0AA88XMA0</accession>
<organism evidence="4 5">
    <name type="scientific">Pinctada imbricata</name>
    <name type="common">Atlantic pearl-oyster</name>
    <name type="synonym">Pinctada martensii</name>
    <dbReference type="NCBI Taxonomy" id="66713"/>
    <lineage>
        <taxon>Eukaryota</taxon>
        <taxon>Metazoa</taxon>
        <taxon>Spiralia</taxon>
        <taxon>Lophotrochozoa</taxon>
        <taxon>Mollusca</taxon>
        <taxon>Bivalvia</taxon>
        <taxon>Autobranchia</taxon>
        <taxon>Pteriomorphia</taxon>
        <taxon>Pterioida</taxon>
        <taxon>Pterioidea</taxon>
        <taxon>Pteriidae</taxon>
        <taxon>Pinctada</taxon>
    </lineage>
</organism>
<evidence type="ECO:0000313" key="4">
    <source>
        <dbReference type="EMBL" id="KAK3087961.1"/>
    </source>
</evidence>
<name>A0AA88XMA0_PINIB</name>
<dbReference type="PANTHER" id="PTHR31159">
    <property type="entry name" value="COMM DOMAIN-CONTAINING PROTEIN 3"/>
    <property type="match status" value="1"/>
</dbReference>
<proteinExistence type="inferred from homology"/>
<evidence type="ECO:0000256" key="2">
    <source>
        <dbReference type="ARBA" id="ARBA00093469"/>
    </source>
</evidence>
<keyword evidence="5" id="KW-1185">Reference proteome</keyword>
<evidence type="ECO:0000256" key="1">
    <source>
        <dbReference type="ARBA" id="ARBA00016548"/>
    </source>
</evidence>
<dbReference type="Gene3D" id="2.60.120.620">
    <property type="entry name" value="q2cbj1_9rhob like domain"/>
    <property type="match status" value="1"/>
</dbReference>
<evidence type="ECO:0000313" key="5">
    <source>
        <dbReference type="Proteomes" id="UP001186944"/>
    </source>
</evidence>
<dbReference type="PANTHER" id="PTHR31159:SF1">
    <property type="entry name" value="COMM DOMAIN-CONTAINING PROTEIN 3"/>
    <property type="match status" value="1"/>
</dbReference>
<dbReference type="PROSITE" id="PS51269">
    <property type="entry name" value="COMM"/>
    <property type="match status" value="1"/>
</dbReference>
<comment type="caution">
    <text evidence="4">The sequence shown here is derived from an EMBL/GenBank/DDBJ whole genome shotgun (WGS) entry which is preliminary data.</text>
</comment>
<reference evidence="4" key="1">
    <citation type="submission" date="2019-08" db="EMBL/GenBank/DDBJ databases">
        <title>The improved chromosome-level genome for the pearl oyster Pinctada fucata martensii using PacBio sequencing and Hi-C.</title>
        <authorList>
            <person name="Zheng Z."/>
        </authorList>
    </citation>
    <scope>NUCLEOTIDE SEQUENCE</scope>
    <source>
        <strain evidence="4">ZZ-2019</strain>
        <tissue evidence="4">Adductor muscle</tissue>
    </source>
</reference>
<sequence>MELSHSVTEGIAIAGDSAHIPDKLFPNFVDVAFRGILTENERNVIADNPAFSGVDKAVLKEGYSAIVSLILEAVKHDTNAESLSGILEDCKFTSERIKVFVKTYQVMNDFIGHPPPHIVDVDWRLDYYIKNNHLEKVNEAVYLISLKTEVPGNPELQEVQFSCSLEQLQLDYFSLNIFVFAEYKYENGPFNVTKSMRQDFNNYGYIMVRNLLSNEELKSVKHVLEDNKGITQHSYDLPDGLGRSCEMALWCHPGNDVTGMVARCEKIVNTCEALLEGEVYHYHTKLMMKNAKTGGSFLWHQDYGYWYKNGCLYPDMMTVFIAIDKCSKENGCLQILRGSHLCGRIDHVMVAGQTGADVERVEQIEKVCPRESVEMEPGDALFFHSNLIHTSAGNDSAHRRWAFLIAYNKASNDPVIKHHCPQYTPLNKVPNSEILDCKNFTDMTGKDFLNPQNDKTVRAEDSK</sequence>
<protein>
    <recommendedName>
        <fullName evidence="1">COMM domain-containing protein 3</fullName>
    </recommendedName>
</protein>
<dbReference type="InterPro" id="IPR017920">
    <property type="entry name" value="COMM"/>
</dbReference>
<dbReference type="SUPFAM" id="SSF51197">
    <property type="entry name" value="Clavaminate synthase-like"/>
    <property type="match status" value="1"/>
</dbReference>
<evidence type="ECO:0000259" key="3">
    <source>
        <dbReference type="PROSITE" id="PS51269"/>
    </source>
</evidence>
<dbReference type="InterPro" id="IPR037355">
    <property type="entry name" value="COMMD3"/>
</dbReference>
<feature type="domain" description="COMM" evidence="3">
    <location>
        <begin position="117"/>
        <end position="186"/>
    </location>
</feature>
<dbReference type="Pfam" id="PF05721">
    <property type="entry name" value="PhyH"/>
    <property type="match status" value="1"/>
</dbReference>
<dbReference type="Proteomes" id="UP001186944">
    <property type="component" value="Unassembled WGS sequence"/>
</dbReference>
<gene>
    <name evidence="4" type="ORF">FSP39_012835</name>
</gene>
<comment type="similarity">
    <text evidence="2">Belongs to the COMM domain-containing protein 3 family.</text>
</comment>
<dbReference type="CDD" id="cd04751">
    <property type="entry name" value="Commd3"/>
    <property type="match status" value="1"/>
</dbReference>
<dbReference type="EMBL" id="VSWD01000011">
    <property type="protein sequence ID" value="KAK3087961.1"/>
    <property type="molecule type" value="Genomic_DNA"/>
</dbReference>
<dbReference type="AlphaFoldDB" id="A0AA88XMA0"/>
<dbReference type="GO" id="GO:0006814">
    <property type="term" value="P:sodium ion transport"/>
    <property type="evidence" value="ECO:0007669"/>
    <property type="project" value="InterPro"/>
</dbReference>
<dbReference type="Pfam" id="PF07258">
    <property type="entry name" value="COMM_domain"/>
    <property type="match status" value="1"/>
</dbReference>